<dbReference type="AlphaFoldDB" id="A0A182Q8N2"/>
<name>A0A182Q8N2_9DIPT</name>
<dbReference type="SMART" id="SM00390">
    <property type="entry name" value="GoLoco"/>
    <property type="match status" value="1"/>
</dbReference>
<dbReference type="InterPro" id="IPR003109">
    <property type="entry name" value="GoLoco_motif"/>
</dbReference>
<organism evidence="2 3">
    <name type="scientific">Anopheles farauti</name>
    <dbReference type="NCBI Taxonomy" id="69004"/>
    <lineage>
        <taxon>Eukaryota</taxon>
        <taxon>Metazoa</taxon>
        <taxon>Ecdysozoa</taxon>
        <taxon>Arthropoda</taxon>
        <taxon>Hexapoda</taxon>
        <taxon>Insecta</taxon>
        <taxon>Pterygota</taxon>
        <taxon>Neoptera</taxon>
        <taxon>Endopterygota</taxon>
        <taxon>Diptera</taxon>
        <taxon>Nematocera</taxon>
        <taxon>Culicoidea</taxon>
        <taxon>Culicidae</taxon>
        <taxon>Anophelinae</taxon>
        <taxon>Anopheles</taxon>
    </lineage>
</organism>
<evidence type="ECO:0000313" key="3">
    <source>
        <dbReference type="Proteomes" id="UP000075886"/>
    </source>
</evidence>
<protein>
    <submittedName>
        <fullName evidence="2">Uncharacterized protein</fullName>
    </submittedName>
</protein>
<sequence length="130" mass="14709">MKRQHMGGWTTATANAKQNGLSATTSPERLRGTTHDLFELLERVQCSRLDDQRCVLPSYFTQPCIMQFVSIVTQGKAPPYALRPGVVQRRWRYIIIIIIMGKEKPKNENGQEEEAPMGDETVDFRTTGPA</sequence>
<reference evidence="3" key="1">
    <citation type="submission" date="2014-01" db="EMBL/GenBank/DDBJ databases">
        <title>The Genome Sequence of Anopheles farauti FAR1 (V2).</title>
        <authorList>
            <consortium name="The Broad Institute Genomics Platform"/>
            <person name="Neafsey D.E."/>
            <person name="Besansky N."/>
            <person name="Howell P."/>
            <person name="Walton C."/>
            <person name="Young S.K."/>
            <person name="Zeng Q."/>
            <person name="Gargeya S."/>
            <person name="Fitzgerald M."/>
            <person name="Haas B."/>
            <person name="Abouelleil A."/>
            <person name="Allen A.W."/>
            <person name="Alvarado L."/>
            <person name="Arachchi H.M."/>
            <person name="Berlin A.M."/>
            <person name="Chapman S.B."/>
            <person name="Gainer-Dewar J."/>
            <person name="Goldberg J."/>
            <person name="Griggs A."/>
            <person name="Gujja S."/>
            <person name="Hansen M."/>
            <person name="Howarth C."/>
            <person name="Imamovic A."/>
            <person name="Ireland A."/>
            <person name="Larimer J."/>
            <person name="McCowan C."/>
            <person name="Murphy C."/>
            <person name="Pearson M."/>
            <person name="Poon T.W."/>
            <person name="Priest M."/>
            <person name="Roberts A."/>
            <person name="Saif S."/>
            <person name="Shea T."/>
            <person name="Sisk P."/>
            <person name="Sykes S."/>
            <person name="Wortman J."/>
            <person name="Nusbaum C."/>
            <person name="Birren B."/>
        </authorList>
    </citation>
    <scope>NUCLEOTIDE SEQUENCE [LARGE SCALE GENOMIC DNA]</scope>
    <source>
        <strain evidence="3">FAR1</strain>
    </source>
</reference>
<accession>A0A182Q8N2</accession>
<dbReference type="GO" id="GO:0030695">
    <property type="term" value="F:GTPase regulator activity"/>
    <property type="evidence" value="ECO:0007669"/>
    <property type="project" value="InterPro"/>
</dbReference>
<feature type="region of interest" description="Disordered" evidence="1">
    <location>
        <begin position="1"/>
        <end position="28"/>
    </location>
</feature>
<dbReference type="EMBL" id="AXCN02000863">
    <property type="status" value="NOT_ANNOTATED_CDS"/>
    <property type="molecule type" value="Genomic_DNA"/>
</dbReference>
<dbReference type="VEuPathDB" id="VectorBase:AFAF005257"/>
<keyword evidence="3" id="KW-1185">Reference proteome</keyword>
<reference evidence="2" key="2">
    <citation type="submission" date="2020-05" db="UniProtKB">
        <authorList>
            <consortium name="EnsemblMetazoa"/>
        </authorList>
    </citation>
    <scope>IDENTIFICATION</scope>
    <source>
        <strain evidence="2">FAR1</strain>
    </source>
</reference>
<dbReference type="STRING" id="69004.A0A182Q8N2"/>
<dbReference type="EnsemblMetazoa" id="AFAF005257-RA">
    <property type="protein sequence ID" value="AFAF005257-PA"/>
    <property type="gene ID" value="AFAF005257"/>
</dbReference>
<evidence type="ECO:0000313" key="2">
    <source>
        <dbReference type="EnsemblMetazoa" id="AFAF005257-PA"/>
    </source>
</evidence>
<dbReference type="Proteomes" id="UP000075886">
    <property type="component" value="Unassembled WGS sequence"/>
</dbReference>
<feature type="compositionally biased region" description="Polar residues" evidence="1">
    <location>
        <begin position="10"/>
        <end position="27"/>
    </location>
</feature>
<feature type="region of interest" description="Disordered" evidence="1">
    <location>
        <begin position="105"/>
        <end position="130"/>
    </location>
</feature>
<dbReference type="PROSITE" id="PS50877">
    <property type="entry name" value="GOLOCO"/>
    <property type="match status" value="1"/>
</dbReference>
<feature type="compositionally biased region" description="Acidic residues" evidence="1">
    <location>
        <begin position="110"/>
        <end position="121"/>
    </location>
</feature>
<dbReference type="Pfam" id="PF02188">
    <property type="entry name" value="GoLoco"/>
    <property type="match status" value="1"/>
</dbReference>
<evidence type="ECO:0000256" key="1">
    <source>
        <dbReference type="SAM" id="MobiDB-lite"/>
    </source>
</evidence>
<proteinExistence type="predicted"/>